<gene>
    <name evidence="2" type="ORF">Amon01_000867900</name>
</gene>
<feature type="region of interest" description="Disordered" evidence="1">
    <location>
        <begin position="1"/>
        <end position="49"/>
    </location>
</feature>
<keyword evidence="3" id="KW-1185">Reference proteome</keyword>
<proteinExistence type="predicted"/>
<feature type="compositionally biased region" description="Polar residues" evidence="1">
    <location>
        <begin position="123"/>
        <end position="167"/>
    </location>
</feature>
<feature type="compositionally biased region" description="Basic and acidic residues" evidence="1">
    <location>
        <begin position="1"/>
        <end position="11"/>
    </location>
</feature>
<feature type="compositionally biased region" description="Low complexity" evidence="1">
    <location>
        <begin position="15"/>
        <end position="25"/>
    </location>
</feature>
<dbReference type="AlphaFoldDB" id="A0A9W7DK47"/>
<sequence length="309" mass="33326">MDDSKSLDLTKGHMSSPVSISSHPSRLGSKKKKRSSKNDKVEVDDNGESLIELRSELQHLMQMNKQNINEIESLLESVENPIDLDAQSQPPEQNQNQNQDPKQDQQGTNHNTGPRLVKHHSQSHSLRSKFSTSRFLSQAELNSISPPETARSTTSAVQRTQTQTQAGAITPTPPTSANTITTSFNPQDTPLLHHGSGPNQGLGLGAGTGAAADTGPGAGTGVGAGTRGYDDTVMKFDFAESDKYGLKKLIESTQKLIQREIEVEVDGDDSGEGEDEGGKNVVSVAQLNPETYENACEVRNALNMLIRTL</sequence>
<dbReference type="EMBL" id="BSXU01008165">
    <property type="protein sequence ID" value="GMG59163.1"/>
    <property type="molecule type" value="Genomic_DNA"/>
</dbReference>
<feature type="compositionally biased region" description="Low complexity" evidence="1">
    <location>
        <begin position="87"/>
        <end position="106"/>
    </location>
</feature>
<evidence type="ECO:0000313" key="2">
    <source>
        <dbReference type="EMBL" id="GMG59163.1"/>
    </source>
</evidence>
<organism evidence="2 3">
    <name type="scientific">Ambrosiozyma monospora</name>
    <name type="common">Yeast</name>
    <name type="synonym">Endomycopsis monosporus</name>
    <dbReference type="NCBI Taxonomy" id="43982"/>
    <lineage>
        <taxon>Eukaryota</taxon>
        <taxon>Fungi</taxon>
        <taxon>Dikarya</taxon>
        <taxon>Ascomycota</taxon>
        <taxon>Saccharomycotina</taxon>
        <taxon>Pichiomycetes</taxon>
        <taxon>Pichiales</taxon>
        <taxon>Pichiaceae</taxon>
        <taxon>Ambrosiozyma</taxon>
    </lineage>
</organism>
<comment type="caution">
    <text evidence="2">The sequence shown here is derived from an EMBL/GenBank/DDBJ whole genome shotgun (WGS) entry which is preliminary data.</text>
</comment>
<dbReference type="Proteomes" id="UP001165063">
    <property type="component" value="Unassembled WGS sequence"/>
</dbReference>
<protein>
    <submittedName>
        <fullName evidence="2">Unnamed protein product</fullName>
    </submittedName>
</protein>
<feature type="compositionally biased region" description="Polar residues" evidence="1">
    <location>
        <begin position="175"/>
        <end position="188"/>
    </location>
</feature>
<name>A0A9W7DK47_AMBMO</name>
<evidence type="ECO:0000256" key="1">
    <source>
        <dbReference type="SAM" id="MobiDB-lite"/>
    </source>
</evidence>
<evidence type="ECO:0000313" key="3">
    <source>
        <dbReference type="Proteomes" id="UP001165063"/>
    </source>
</evidence>
<accession>A0A9W7DK47</accession>
<feature type="region of interest" description="Disordered" evidence="1">
    <location>
        <begin position="84"/>
        <end position="202"/>
    </location>
</feature>
<reference evidence="2" key="1">
    <citation type="submission" date="2023-04" db="EMBL/GenBank/DDBJ databases">
        <title>Ambrosiozyma monospora NBRC 1965.</title>
        <authorList>
            <person name="Ichikawa N."/>
            <person name="Sato H."/>
            <person name="Tonouchi N."/>
        </authorList>
    </citation>
    <scope>NUCLEOTIDE SEQUENCE</scope>
    <source>
        <strain evidence="2">NBRC 1965</strain>
    </source>
</reference>